<protein>
    <submittedName>
        <fullName evidence="7">Nitroreductase</fullName>
    </submittedName>
</protein>
<dbReference type="RefSeq" id="WP_183412117.1">
    <property type="nucleotide sequence ID" value="NZ_JACHYB010000001.1"/>
</dbReference>
<dbReference type="InterPro" id="IPR000415">
    <property type="entry name" value="Nitroreductase-like"/>
</dbReference>
<evidence type="ECO:0000313" key="8">
    <source>
        <dbReference type="Proteomes" id="UP000544222"/>
    </source>
</evidence>
<dbReference type="Proteomes" id="UP000544222">
    <property type="component" value="Unassembled WGS sequence"/>
</dbReference>
<keyword evidence="3" id="KW-0285">Flavoprotein</keyword>
<dbReference type="PANTHER" id="PTHR43673">
    <property type="entry name" value="NAD(P)H NITROREDUCTASE YDGI-RELATED"/>
    <property type="match status" value="1"/>
</dbReference>
<dbReference type="Pfam" id="PF00881">
    <property type="entry name" value="Nitroreductase"/>
    <property type="match status" value="2"/>
</dbReference>
<comment type="cofactor">
    <cofactor evidence="1">
        <name>FMN</name>
        <dbReference type="ChEBI" id="CHEBI:58210"/>
    </cofactor>
</comment>
<dbReference type="PANTHER" id="PTHR43673:SF2">
    <property type="entry name" value="NITROREDUCTASE"/>
    <property type="match status" value="1"/>
</dbReference>
<comment type="caution">
    <text evidence="7">The sequence shown here is derived from an EMBL/GenBank/DDBJ whole genome shotgun (WGS) entry which is preliminary data.</text>
</comment>
<sequence>MSDLLYLMEQRRSIRRFENRSVEPEKVEMLLQAGLLAPTSKNSRSWEFIVVDQQDLLQKVSLCREHYSGFVANAPLAIIVAVDPEKNDAWIENGSIASTFIELQAEALGLGSCWVQVTRRPHNERISAEDYLRNILYIPDNMRILNVIAIGYKAQELEPRHVDEVLLSKIHRNGY</sequence>
<evidence type="ECO:0000256" key="5">
    <source>
        <dbReference type="ARBA" id="ARBA00023002"/>
    </source>
</evidence>
<name>A0A7W5H0Z3_9PORP</name>
<evidence type="ECO:0000256" key="1">
    <source>
        <dbReference type="ARBA" id="ARBA00001917"/>
    </source>
</evidence>
<dbReference type="Gene3D" id="3.40.109.10">
    <property type="entry name" value="NADH Oxidase"/>
    <property type="match status" value="1"/>
</dbReference>
<dbReference type="SUPFAM" id="SSF55469">
    <property type="entry name" value="FMN-dependent nitroreductase-like"/>
    <property type="match status" value="1"/>
</dbReference>
<comment type="similarity">
    <text evidence="2">Belongs to the nitroreductase family.</text>
</comment>
<evidence type="ECO:0000313" key="7">
    <source>
        <dbReference type="EMBL" id="MBB3186185.1"/>
    </source>
</evidence>
<evidence type="ECO:0000256" key="3">
    <source>
        <dbReference type="ARBA" id="ARBA00022630"/>
    </source>
</evidence>
<organism evidence="7 8">
    <name type="scientific">Microbacter margulisiae</name>
    <dbReference type="NCBI Taxonomy" id="1350067"/>
    <lineage>
        <taxon>Bacteria</taxon>
        <taxon>Pseudomonadati</taxon>
        <taxon>Bacteroidota</taxon>
        <taxon>Bacteroidia</taxon>
        <taxon>Bacteroidales</taxon>
        <taxon>Porphyromonadaceae</taxon>
        <taxon>Microbacter</taxon>
    </lineage>
</organism>
<evidence type="ECO:0000259" key="6">
    <source>
        <dbReference type="Pfam" id="PF00881"/>
    </source>
</evidence>
<feature type="domain" description="Nitroreductase" evidence="6">
    <location>
        <begin position="65"/>
        <end position="152"/>
    </location>
</feature>
<keyword evidence="8" id="KW-1185">Reference proteome</keyword>
<keyword evidence="4" id="KW-0288">FMN</keyword>
<reference evidence="7 8" key="1">
    <citation type="submission" date="2020-08" db="EMBL/GenBank/DDBJ databases">
        <title>Genomic Encyclopedia of Type Strains, Phase IV (KMG-IV): sequencing the most valuable type-strain genomes for metagenomic binning, comparative biology and taxonomic classification.</title>
        <authorList>
            <person name="Goeker M."/>
        </authorList>
    </citation>
    <scope>NUCLEOTIDE SEQUENCE [LARGE SCALE GENOMIC DNA]</scope>
    <source>
        <strain evidence="7 8">DSM 27471</strain>
    </source>
</reference>
<evidence type="ECO:0000256" key="4">
    <source>
        <dbReference type="ARBA" id="ARBA00022643"/>
    </source>
</evidence>
<dbReference type="EMBL" id="JACHYB010000001">
    <property type="protein sequence ID" value="MBB3186185.1"/>
    <property type="molecule type" value="Genomic_DNA"/>
</dbReference>
<dbReference type="AlphaFoldDB" id="A0A7W5H0Z3"/>
<dbReference type="CDD" id="cd02151">
    <property type="entry name" value="nitroreductase"/>
    <property type="match status" value="1"/>
</dbReference>
<dbReference type="GO" id="GO:0016491">
    <property type="term" value="F:oxidoreductase activity"/>
    <property type="evidence" value="ECO:0007669"/>
    <property type="project" value="UniProtKB-KW"/>
</dbReference>
<dbReference type="InterPro" id="IPR029479">
    <property type="entry name" value="Nitroreductase"/>
</dbReference>
<gene>
    <name evidence="7" type="ORF">FHX64_000348</name>
</gene>
<accession>A0A7W5H0Z3</accession>
<proteinExistence type="inferred from homology"/>
<keyword evidence="5" id="KW-0560">Oxidoreductase</keyword>
<feature type="domain" description="Nitroreductase" evidence="6">
    <location>
        <begin position="9"/>
        <end position="59"/>
    </location>
</feature>
<evidence type="ECO:0000256" key="2">
    <source>
        <dbReference type="ARBA" id="ARBA00007118"/>
    </source>
</evidence>